<organism evidence="12 13">
    <name type="scientific">Methylacidiphilum infernorum (isolate V4)</name>
    <name type="common">Methylokorus infernorum (strain V4)</name>
    <dbReference type="NCBI Taxonomy" id="481448"/>
    <lineage>
        <taxon>Bacteria</taxon>
        <taxon>Pseudomonadati</taxon>
        <taxon>Verrucomicrobiota</taxon>
        <taxon>Methylacidiphilae</taxon>
        <taxon>Methylacidiphilales</taxon>
        <taxon>Methylacidiphilaceae</taxon>
        <taxon>Methylacidiphilum (ex Ratnadevi et al. 2023)</taxon>
    </lineage>
</organism>
<evidence type="ECO:0000256" key="1">
    <source>
        <dbReference type="ARBA" id="ARBA00004196"/>
    </source>
</evidence>
<reference evidence="12 13" key="1">
    <citation type="journal article" date="2008" name="Biol. Direct">
        <title>Complete genome sequence of the extremely acidophilic methanotroph isolate V4, Methylacidiphilum infernorum, a representative of the bacterial phylum Verrucomicrobia.</title>
        <authorList>
            <person name="Hou S."/>
            <person name="Makarova K.S."/>
            <person name="Saw J.H."/>
            <person name="Senin P."/>
            <person name="Ly B.V."/>
            <person name="Zhou Z."/>
            <person name="Ren Y."/>
            <person name="Wang J."/>
            <person name="Galperin M.Y."/>
            <person name="Omelchenko M.V."/>
            <person name="Wolf Y.I."/>
            <person name="Yutin N."/>
            <person name="Koonin E.V."/>
            <person name="Stott M.B."/>
            <person name="Mountain B.W."/>
            <person name="Crowe M.A."/>
            <person name="Smirnova A.V."/>
            <person name="Dunfield P.F."/>
            <person name="Feng L."/>
            <person name="Wang L."/>
            <person name="Alam M."/>
        </authorList>
    </citation>
    <scope>NUCLEOTIDE SEQUENCE [LARGE SCALE GENOMIC DNA]</scope>
    <source>
        <strain evidence="13">Isolate V4</strain>
    </source>
</reference>
<feature type="domain" description="Cytochrome c" evidence="11">
    <location>
        <begin position="109"/>
        <end position="217"/>
    </location>
</feature>
<dbReference type="Pfam" id="PF00034">
    <property type="entry name" value="Cytochrom_C"/>
    <property type="match status" value="1"/>
</dbReference>
<dbReference type="EMBL" id="CP000975">
    <property type="protein sequence ID" value="ACD83959.1"/>
    <property type="molecule type" value="Genomic_DNA"/>
</dbReference>
<keyword evidence="6" id="KW-0249">Electron transport</keyword>
<proteinExistence type="predicted"/>
<evidence type="ECO:0000313" key="13">
    <source>
        <dbReference type="Proteomes" id="UP000009149"/>
    </source>
</evidence>
<dbReference type="InterPro" id="IPR051395">
    <property type="entry name" value="Cytochrome_c_Peroxidase/MauG"/>
</dbReference>
<dbReference type="eggNOG" id="COG1858">
    <property type="taxonomic scope" value="Bacteria"/>
</dbReference>
<dbReference type="GO" id="GO:0046872">
    <property type="term" value="F:metal ion binding"/>
    <property type="evidence" value="ECO:0007669"/>
    <property type="project" value="UniProtKB-KW"/>
</dbReference>
<evidence type="ECO:0000256" key="7">
    <source>
        <dbReference type="ARBA" id="ARBA00023002"/>
    </source>
</evidence>
<evidence type="ECO:0000259" key="11">
    <source>
        <dbReference type="PROSITE" id="PS51007"/>
    </source>
</evidence>
<accession>B3DY07</accession>
<dbReference type="SUPFAM" id="SSF46626">
    <property type="entry name" value="Cytochrome c"/>
    <property type="match status" value="2"/>
</dbReference>
<keyword evidence="5 9" id="KW-0479">Metal-binding</keyword>
<dbReference type="InterPro" id="IPR036909">
    <property type="entry name" value="Cyt_c-like_dom_sf"/>
</dbReference>
<dbReference type="GO" id="GO:0004130">
    <property type="term" value="F:cytochrome-c peroxidase activity"/>
    <property type="evidence" value="ECO:0007669"/>
    <property type="project" value="TreeGrafter"/>
</dbReference>
<dbReference type="GO" id="GO:0030313">
    <property type="term" value="C:cell envelope"/>
    <property type="evidence" value="ECO:0007669"/>
    <property type="project" value="UniProtKB-SubCell"/>
</dbReference>
<dbReference type="PROSITE" id="PS51007">
    <property type="entry name" value="CYTC"/>
    <property type="match status" value="2"/>
</dbReference>
<evidence type="ECO:0000313" key="12">
    <source>
        <dbReference type="EMBL" id="ACD83959.1"/>
    </source>
</evidence>
<dbReference type="Gene3D" id="1.10.760.10">
    <property type="entry name" value="Cytochrome c-like domain"/>
    <property type="match status" value="2"/>
</dbReference>
<dbReference type="Proteomes" id="UP000009149">
    <property type="component" value="Chromosome"/>
</dbReference>
<sequence length="399" mass="44743">MPFYSNRIKKIFYFHFLTVRSKDYKAFSSLYLKIFSSFLDEALKIFYKKKRLPMHKVSGFFLCFICLPLLSFFSSNPGYSQEIAPDKVKTIFGIVPKVAENPSNPVTPEKVNLGRYLFFEPRLSKSSKISCNSCHSLANSGVDGLPTSIGHKWQIGPRNAPTVLNAALEFTQFWDGRAKDVEEQAMGPMLNPKEMASTKELVVQRLKSIPQYVEMFKKAFPDETDPVSFENAAKAIAAFERTLITPSRFDRYMDGDLSALSPEEKEGLKTFIQTGCISCHNGTGIGGGMFQKFGLVHKVSWLQDLGRFEVTNNPADKYVFKVPSLRNVAKTAPYFNNGHTWSLEEAVKTMGYVQLGKNLTDEEVKKIVSFLGSLSAEPPLQVTLPNLPPSTPQTPKPMP</sequence>
<evidence type="ECO:0000256" key="8">
    <source>
        <dbReference type="ARBA" id="ARBA00023004"/>
    </source>
</evidence>
<keyword evidence="3 12" id="KW-0575">Peroxidase</keyword>
<feature type="domain" description="Cytochrome c" evidence="11">
    <location>
        <begin position="262"/>
        <end position="375"/>
    </location>
</feature>
<dbReference type="PANTHER" id="PTHR30600">
    <property type="entry name" value="CYTOCHROME C PEROXIDASE-RELATED"/>
    <property type="match status" value="1"/>
</dbReference>
<keyword evidence="8 9" id="KW-0408">Iron</keyword>
<evidence type="ECO:0000256" key="10">
    <source>
        <dbReference type="SAM" id="Phobius"/>
    </source>
</evidence>
<dbReference type="PANTHER" id="PTHR30600:SF7">
    <property type="entry name" value="CYTOCHROME C PEROXIDASE-RELATED"/>
    <property type="match status" value="1"/>
</dbReference>
<comment type="subcellular location">
    <subcellularLocation>
        <location evidence="1">Cell envelope</location>
    </subcellularLocation>
</comment>
<keyword evidence="7" id="KW-0560">Oxidoreductase</keyword>
<keyword evidence="10" id="KW-1133">Transmembrane helix</keyword>
<dbReference type="InterPro" id="IPR009056">
    <property type="entry name" value="Cyt_c-like_dom"/>
</dbReference>
<dbReference type="InterPro" id="IPR004852">
    <property type="entry name" value="Di-haem_cyt_c_peroxidsae"/>
</dbReference>
<evidence type="ECO:0000256" key="9">
    <source>
        <dbReference type="PROSITE-ProRule" id="PRU00433"/>
    </source>
</evidence>
<dbReference type="HOGENOM" id="CLU_034652_1_1_0"/>
<dbReference type="GO" id="GO:0020037">
    <property type="term" value="F:heme binding"/>
    <property type="evidence" value="ECO:0007669"/>
    <property type="project" value="InterPro"/>
</dbReference>
<gene>
    <name evidence="12" type="primary">mauG</name>
    <name evidence="12" type="ordered locus">Minf_1905</name>
</gene>
<evidence type="ECO:0000256" key="5">
    <source>
        <dbReference type="ARBA" id="ARBA00022723"/>
    </source>
</evidence>
<keyword evidence="10" id="KW-0472">Membrane</keyword>
<keyword evidence="10" id="KW-0812">Transmembrane</keyword>
<dbReference type="KEGG" id="min:Minf_1905"/>
<protein>
    <submittedName>
        <fullName evidence="12">Cytochrome c peroxidase</fullName>
    </submittedName>
</protein>
<evidence type="ECO:0000256" key="4">
    <source>
        <dbReference type="ARBA" id="ARBA00022617"/>
    </source>
</evidence>
<keyword evidence="4 9" id="KW-0349">Heme</keyword>
<evidence type="ECO:0000256" key="3">
    <source>
        <dbReference type="ARBA" id="ARBA00022559"/>
    </source>
</evidence>
<dbReference type="Pfam" id="PF03150">
    <property type="entry name" value="CCP_MauG"/>
    <property type="match status" value="1"/>
</dbReference>
<name>B3DY07_METI4</name>
<dbReference type="GO" id="GO:0009055">
    <property type="term" value="F:electron transfer activity"/>
    <property type="evidence" value="ECO:0007669"/>
    <property type="project" value="InterPro"/>
</dbReference>
<evidence type="ECO:0000256" key="6">
    <source>
        <dbReference type="ARBA" id="ARBA00022982"/>
    </source>
</evidence>
<dbReference type="FunFam" id="1.10.760.10:FF:000004">
    <property type="entry name" value="Cytochrome c peroxidase"/>
    <property type="match status" value="1"/>
</dbReference>
<evidence type="ECO:0000256" key="2">
    <source>
        <dbReference type="ARBA" id="ARBA00022448"/>
    </source>
</evidence>
<feature type="transmembrane region" description="Helical" evidence="10">
    <location>
        <begin position="57"/>
        <end position="75"/>
    </location>
</feature>
<dbReference type="AlphaFoldDB" id="B3DY07"/>
<keyword evidence="2" id="KW-0813">Transport</keyword>
<dbReference type="STRING" id="481448.Minf_1905"/>